<gene>
    <name evidence="2" type="ORF">S01H4_31130</name>
</gene>
<feature type="domain" description="ACT" evidence="1">
    <location>
        <begin position="101"/>
        <end position="175"/>
    </location>
</feature>
<accession>X1B9Q6</accession>
<organism evidence="2">
    <name type="scientific">marine sediment metagenome</name>
    <dbReference type="NCBI Taxonomy" id="412755"/>
    <lineage>
        <taxon>unclassified sequences</taxon>
        <taxon>metagenomes</taxon>
        <taxon>ecological metagenomes</taxon>
    </lineage>
</organism>
<name>X1B9Q6_9ZZZZ</name>
<dbReference type="InterPro" id="IPR002912">
    <property type="entry name" value="ACT_dom"/>
</dbReference>
<reference evidence="2" key="1">
    <citation type="journal article" date="2014" name="Front. Microbiol.">
        <title>High frequency of phylogenetically diverse reductive dehalogenase-homologous genes in deep subseafloor sedimentary metagenomes.</title>
        <authorList>
            <person name="Kawai M."/>
            <person name="Futagami T."/>
            <person name="Toyoda A."/>
            <person name="Takaki Y."/>
            <person name="Nishi S."/>
            <person name="Hori S."/>
            <person name="Arai W."/>
            <person name="Tsubouchi T."/>
            <person name="Morono Y."/>
            <person name="Uchiyama I."/>
            <person name="Ito T."/>
            <person name="Fujiyama A."/>
            <person name="Inagaki F."/>
            <person name="Takami H."/>
        </authorList>
    </citation>
    <scope>NUCLEOTIDE SEQUENCE</scope>
    <source>
        <strain evidence="2">Expedition CK06-06</strain>
    </source>
</reference>
<dbReference type="PROSITE" id="PS51671">
    <property type="entry name" value="ACT"/>
    <property type="match status" value="1"/>
</dbReference>
<feature type="non-terminal residue" evidence="2">
    <location>
        <position position="1"/>
    </location>
</feature>
<evidence type="ECO:0000259" key="1">
    <source>
        <dbReference type="PROSITE" id="PS51671"/>
    </source>
</evidence>
<sequence length="177" mass="20400">YIHNPSSMHKSDIQKRFKTLNSKLDKLYKILSLKSIETEGRLIKFKVFQKLKTVSIPEIMIHNLQKLTKNKNNLFIVHRIRGDSLKLDIIPVTSKEITKLEIIFGTELTPAIMEDIVSIFSKYNISLIFSAGICTEADKCIYEVYVELLNIDNLEPLKNEIYEIEGVIDIQTEKLSA</sequence>
<comment type="caution">
    <text evidence="2">The sequence shown here is derived from an EMBL/GenBank/DDBJ whole genome shotgun (WGS) entry which is preliminary data.</text>
</comment>
<protein>
    <recommendedName>
        <fullName evidence="1">ACT domain-containing protein</fullName>
    </recommendedName>
</protein>
<evidence type="ECO:0000313" key="2">
    <source>
        <dbReference type="EMBL" id="GAG77982.1"/>
    </source>
</evidence>
<dbReference type="AlphaFoldDB" id="X1B9Q6"/>
<proteinExistence type="predicted"/>
<dbReference type="EMBL" id="BART01016140">
    <property type="protein sequence ID" value="GAG77982.1"/>
    <property type="molecule type" value="Genomic_DNA"/>
</dbReference>